<sequence>MVENIEYGWLKFNVCGIAKEDKAGCGEILRDLEGIARGIFSGAAGTNIAEEAEIEAVKIALEVLRGGVFLVYQQGAETLVCKVGSIVFSLVDRNGNHLTFSLALTGMLFNMELNFHLKCPLLLSLPFILCFT</sequence>
<proteinExistence type="predicted"/>
<evidence type="ECO:0000313" key="1">
    <source>
        <dbReference type="EMBL" id="KAK5792212.1"/>
    </source>
</evidence>
<reference evidence="1 2" key="1">
    <citation type="submission" date="2023-03" db="EMBL/GenBank/DDBJ databases">
        <title>WGS of Gossypium arboreum.</title>
        <authorList>
            <person name="Yu D."/>
        </authorList>
    </citation>
    <scope>NUCLEOTIDE SEQUENCE [LARGE SCALE GENOMIC DNA]</scope>
    <source>
        <tissue evidence="1">Leaf</tissue>
    </source>
</reference>
<accession>A0ABR0NC06</accession>
<keyword evidence="2" id="KW-1185">Reference proteome</keyword>
<name>A0ABR0NC06_GOSAR</name>
<gene>
    <name evidence="1" type="ORF">PVK06_033326</name>
</gene>
<evidence type="ECO:0000313" key="2">
    <source>
        <dbReference type="Proteomes" id="UP001358586"/>
    </source>
</evidence>
<dbReference type="EMBL" id="JARKNE010000010">
    <property type="protein sequence ID" value="KAK5792212.1"/>
    <property type="molecule type" value="Genomic_DNA"/>
</dbReference>
<organism evidence="1 2">
    <name type="scientific">Gossypium arboreum</name>
    <name type="common">Tree cotton</name>
    <name type="synonym">Gossypium nanking</name>
    <dbReference type="NCBI Taxonomy" id="29729"/>
    <lineage>
        <taxon>Eukaryota</taxon>
        <taxon>Viridiplantae</taxon>
        <taxon>Streptophyta</taxon>
        <taxon>Embryophyta</taxon>
        <taxon>Tracheophyta</taxon>
        <taxon>Spermatophyta</taxon>
        <taxon>Magnoliopsida</taxon>
        <taxon>eudicotyledons</taxon>
        <taxon>Gunneridae</taxon>
        <taxon>Pentapetalae</taxon>
        <taxon>rosids</taxon>
        <taxon>malvids</taxon>
        <taxon>Malvales</taxon>
        <taxon>Malvaceae</taxon>
        <taxon>Malvoideae</taxon>
        <taxon>Gossypium</taxon>
    </lineage>
</organism>
<protein>
    <recommendedName>
        <fullName evidence="3">RNase H type-1 domain-containing protein</fullName>
    </recommendedName>
</protein>
<comment type="caution">
    <text evidence="1">The sequence shown here is derived from an EMBL/GenBank/DDBJ whole genome shotgun (WGS) entry which is preliminary data.</text>
</comment>
<evidence type="ECO:0008006" key="3">
    <source>
        <dbReference type="Google" id="ProtNLM"/>
    </source>
</evidence>
<dbReference type="Proteomes" id="UP001358586">
    <property type="component" value="Chromosome 10"/>
</dbReference>